<sequence length="181" mass="19551">MDSTGPSSGTSKGVPVRLRYPIFPLGPRNRNCTREFSTNCHRLGQSGGWDNLEAVTVYAIIKPAIMWVISVVIAVIFSTVALMLDHKEAKAKERKEGMCFKDSNVEYLDPPARQSSVKPEAPTILVPPSKNAVKEAKAAEKAAKKARREENAAIRRKMMYGPGGGAMYGGHIVFGNGGSGC</sequence>
<keyword evidence="2" id="KW-1133">Transmembrane helix</keyword>
<name>A0A8H2E5F9_ORBOL</name>
<gene>
    <name evidence="3" type="ORF">EYR41_003183</name>
</gene>
<reference evidence="3 4" key="1">
    <citation type="submission" date="2019-03" db="EMBL/GenBank/DDBJ databases">
        <title>Nematode-trapping fungi genome.</title>
        <authorList>
            <person name="Vidal-Diez De Ulzurrun G."/>
        </authorList>
    </citation>
    <scope>NUCLEOTIDE SEQUENCE [LARGE SCALE GENOMIC DNA]</scope>
    <source>
        <strain evidence="3 4">TWF154</strain>
    </source>
</reference>
<organism evidence="3 4">
    <name type="scientific">Orbilia oligospora</name>
    <name type="common">Nematode-trapping fungus</name>
    <name type="synonym">Arthrobotrys oligospora</name>
    <dbReference type="NCBI Taxonomy" id="2813651"/>
    <lineage>
        <taxon>Eukaryota</taxon>
        <taxon>Fungi</taxon>
        <taxon>Dikarya</taxon>
        <taxon>Ascomycota</taxon>
        <taxon>Pezizomycotina</taxon>
        <taxon>Orbiliomycetes</taxon>
        <taxon>Orbiliales</taxon>
        <taxon>Orbiliaceae</taxon>
        <taxon>Orbilia</taxon>
    </lineage>
</organism>
<evidence type="ECO:0000313" key="4">
    <source>
        <dbReference type="Proteomes" id="UP000297595"/>
    </source>
</evidence>
<protein>
    <submittedName>
        <fullName evidence="3">Uncharacterized protein</fullName>
    </submittedName>
</protein>
<keyword evidence="2" id="KW-0472">Membrane</keyword>
<evidence type="ECO:0000256" key="1">
    <source>
        <dbReference type="SAM" id="Coils"/>
    </source>
</evidence>
<comment type="caution">
    <text evidence="3">The sequence shown here is derived from an EMBL/GenBank/DDBJ whole genome shotgun (WGS) entry which is preliminary data.</text>
</comment>
<proteinExistence type="predicted"/>
<dbReference type="AlphaFoldDB" id="A0A8H2E5F9"/>
<accession>A0A8H2E5F9</accession>
<keyword evidence="2" id="KW-0812">Transmembrane</keyword>
<evidence type="ECO:0000313" key="3">
    <source>
        <dbReference type="EMBL" id="TGJ71198.1"/>
    </source>
</evidence>
<feature type="transmembrane region" description="Helical" evidence="2">
    <location>
        <begin position="64"/>
        <end position="84"/>
    </location>
</feature>
<feature type="coiled-coil region" evidence="1">
    <location>
        <begin position="129"/>
        <end position="156"/>
    </location>
</feature>
<dbReference type="EMBL" id="SOZJ01000002">
    <property type="protein sequence ID" value="TGJ71198.1"/>
    <property type="molecule type" value="Genomic_DNA"/>
</dbReference>
<evidence type="ECO:0000256" key="2">
    <source>
        <dbReference type="SAM" id="Phobius"/>
    </source>
</evidence>
<dbReference type="Proteomes" id="UP000297595">
    <property type="component" value="Unassembled WGS sequence"/>
</dbReference>
<keyword evidence="1" id="KW-0175">Coiled coil</keyword>